<name>A0A366XU76_9BACI</name>
<reference evidence="1 2" key="1">
    <citation type="submission" date="2018-07" db="EMBL/GenBank/DDBJ databases">
        <title>Lottiidibacillus patelloidae gen. nov., sp. nov., isolated from the intestinal tract of a marine limpet and the reclassification of B. taeanensis BH030017T, B. algicola KMM 3737T and B. hwajinpoensis SW-72T as genus Lottiidibacillus.</title>
        <authorList>
            <person name="Liu R."/>
            <person name="Huang Z."/>
        </authorList>
    </citation>
    <scope>NUCLEOTIDE SEQUENCE [LARGE SCALE GENOMIC DNA]</scope>
    <source>
        <strain evidence="1 2">BH030017</strain>
    </source>
</reference>
<sequence length="89" mass="10197">MMAYRNKLDGNNGILALTKNEIDYAEKQKKEIVIALETKPLEESHLSFAGNLKGLDQAINEINNIYSSYKSFRGIAVHDYNYWKALETK</sequence>
<comment type="caution">
    <text evidence="1">The sequence shown here is derived from an EMBL/GenBank/DDBJ whole genome shotgun (WGS) entry which is preliminary data.</text>
</comment>
<keyword evidence="2" id="KW-1185">Reference proteome</keyword>
<evidence type="ECO:0000313" key="1">
    <source>
        <dbReference type="EMBL" id="RBW68705.1"/>
    </source>
</evidence>
<protein>
    <submittedName>
        <fullName evidence="1">Uncharacterized protein</fullName>
    </submittedName>
</protein>
<dbReference type="Proteomes" id="UP000253314">
    <property type="component" value="Unassembled WGS sequence"/>
</dbReference>
<evidence type="ECO:0000313" key="2">
    <source>
        <dbReference type="Proteomes" id="UP000253314"/>
    </source>
</evidence>
<gene>
    <name evidence="1" type="ORF">DS031_15230</name>
</gene>
<proteinExistence type="predicted"/>
<dbReference type="EMBL" id="QOCW01000017">
    <property type="protein sequence ID" value="RBW68705.1"/>
    <property type="molecule type" value="Genomic_DNA"/>
</dbReference>
<organism evidence="1 2">
    <name type="scientific">Bacillus taeanensis</name>
    <dbReference type="NCBI Taxonomy" id="273032"/>
    <lineage>
        <taxon>Bacteria</taxon>
        <taxon>Bacillati</taxon>
        <taxon>Bacillota</taxon>
        <taxon>Bacilli</taxon>
        <taxon>Bacillales</taxon>
        <taxon>Bacillaceae</taxon>
        <taxon>Bacillus</taxon>
    </lineage>
</organism>
<dbReference type="AlphaFoldDB" id="A0A366XU76"/>
<accession>A0A366XU76</accession>